<proteinExistence type="predicted"/>
<dbReference type="SUPFAM" id="SSF54631">
    <property type="entry name" value="CBS-domain pair"/>
    <property type="match status" value="1"/>
</dbReference>
<dbReference type="Gene3D" id="3.30.465.10">
    <property type="match status" value="1"/>
</dbReference>
<keyword evidence="6 8" id="KW-0129">CBS domain</keyword>
<dbReference type="InterPro" id="IPR000644">
    <property type="entry name" value="CBS_dom"/>
</dbReference>
<dbReference type="PROSITE" id="PS51371">
    <property type="entry name" value="CBS"/>
    <property type="match status" value="2"/>
</dbReference>
<evidence type="ECO:0000256" key="7">
    <source>
        <dbReference type="ARBA" id="ARBA00023136"/>
    </source>
</evidence>
<evidence type="ECO:0000256" key="1">
    <source>
        <dbReference type="ARBA" id="ARBA00004651"/>
    </source>
</evidence>
<evidence type="ECO:0000256" key="6">
    <source>
        <dbReference type="ARBA" id="ARBA00023122"/>
    </source>
</evidence>
<organism evidence="13 14">
    <name type="scientific">Phragmitibacter flavus</name>
    <dbReference type="NCBI Taxonomy" id="2576071"/>
    <lineage>
        <taxon>Bacteria</taxon>
        <taxon>Pseudomonadati</taxon>
        <taxon>Verrucomicrobiota</taxon>
        <taxon>Verrucomicrobiia</taxon>
        <taxon>Verrucomicrobiales</taxon>
        <taxon>Verrucomicrobiaceae</taxon>
        <taxon>Phragmitibacter</taxon>
    </lineage>
</organism>
<feature type="domain" description="CBS" evidence="11">
    <location>
        <begin position="254"/>
        <end position="313"/>
    </location>
</feature>
<keyword evidence="14" id="KW-1185">Reference proteome</keyword>
<keyword evidence="2" id="KW-1003">Cell membrane</keyword>
<dbReference type="Proteomes" id="UP000306196">
    <property type="component" value="Unassembled WGS sequence"/>
</dbReference>
<evidence type="ECO:0000313" key="13">
    <source>
        <dbReference type="EMBL" id="TLD71932.1"/>
    </source>
</evidence>
<keyword evidence="4" id="KW-0677">Repeat</keyword>
<evidence type="ECO:0000256" key="2">
    <source>
        <dbReference type="ARBA" id="ARBA00022475"/>
    </source>
</evidence>
<evidence type="ECO:0000259" key="11">
    <source>
        <dbReference type="PROSITE" id="PS51371"/>
    </source>
</evidence>
<dbReference type="Gene3D" id="3.10.580.10">
    <property type="entry name" value="CBS-domain"/>
    <property type="match status" value="1"/>
</dbReference>
<dbReference type="OrthoDB" id="9798188at2"/>
<protein>
    <submittedName>
        <fullName evidence="13">HlyC/CorC family transporter</fullName>
    </submittedName>
</protein>
<name>A0A5R8KI24_9BACT</name>
<accession>A0A5R8KI24</accession>
<keyword evidence="3 9" id="KW-0812">Transmembrane</keyword>
<comment type="subcellular location">
    <subcellularLocation>
        <location evidence="1">Cell membrane</location>
        <topology evidence="1">Multi-pass membrane protein</topology>
    </subcellularLocation>
</comment>
<dbReference type="GO" id="GO:0050660">
    <property type="term" value="F:flavin adenine dinucleotide binding"/>
    <property type="evidence" value="ECO:0007669"/>
    <property type="project" value="InterPro"/>
</dbReference>
<dbReference type="Pfam" id="PF00571">
    <property type="entry name" value="CBS"/>
    <property type="match status" value="2"/>
</dbReference>
<dbReference type="InterPro" id="IPR002550">
    <property type="entry name" value="CNNM"/>
</dbReference>
<dbReference type="PANTHER" id="PTHR43099:SF5">
    <property type="entry name" value="HLYC_CORC FAMILY TRANSPORTER"/>
    <property type="match status" value="1"/>
</dbReference>
<evidence type="ECO:0000256" key="4">
    <source>
        <dbReference type="ARBA" id="ARBA00022737"/>
    </source>
</evidence>
<dbReference type="EMBL" id="VAUV01000003">
    <property type="protein sequence ID" value="TLD71932.1"/>
    <property type="molecule type" value="Genomic_DNA"/>
</dbReference>
<sequence>MIDLPLVTHSVLPAMLAAMDTTLVREWNFSTNDVLWRVGLVTFLVLLNGFFVAAEFAIVKVRESQLHEAAEEGNVRAKFAQTVTKHMDAYLSATQLGITLASIGLGMAAEPLLAQMIQPWLFSVGMTSDAAVQGTAFGVAFTIITFLHVVLGELTPKSLAIRKAFATTMWVCAPLHVFLVVLKPAIFVLNGTANWLLRAVFRLDPVSEGERVHSEEELRHLVSESQRSEEVTETEKSIVLNALSLNDRYVRDLMTPRRNVISLDVDEPFEVNLKLALDSQHTRFPLVEGHLDKSIGLIHIKDLLKLVHQGGKSTADLRQIKRELLLVPEMMSIDKLLRYFQQKHAHMALAVDEYGSGVGIVTLDNVVEEIVGDINDEFDIVEKPKFNRLSESEFEVEGSLNLYELNELCDLELESDEVTTIGGYVTHVLGHFPELGETLMIGQYEVTTTGVEARRVVSLLFKRVELSDEVVESDEVVKNER</sequence>
<reference evidence="13 14" key="1">
    <citation type="submission" date="2019-05" db="EMBL/GenBank/DDBJ databases">
        <title>Verrucobacter flavum gen. nov., sp. nov. a new member of the family Verrucomicrobiaceae.</title>
        <authorList>
            <person name="Szuroczki S."/>
            <person name="Abbaszade G."/>
            <person name="Szabo A."/>
            <person name="Felfoldi T."/>
            <person name="Schumann P."/>
            <person name="Boka K."/>
            <person name="Keki Z."/>
            <person name="Toumi M."/>
            <person name="Toth E."/>
        </authorList>
    </citation>
    <scope>NUCLEOTIDE SEQUENCE [LARGE SCALE GENOMIC DNA]</scope>
    <source>
        <strain evidence="13 14">MG-N-17</strain>
    </source>
</reference>
<feature type="transmembrane region" description="Helical" evidence="10">
    <location>
        <begin position="89"/>
        <end position="110"/>
    </location>
</feature>
<dbReference type="GO" id="GO:0005886">
    <property type="term" value="C:plasma membrane"/>
    <property type="evidence" value="ECO:0007669"/>
    <property type="project" value="UniProtKB-SubCell"/>
</dbReference>
<evidence type="ECO:0000259" key="12">
    <source>
        <dbReference type="PROSITE" id="PS51846"/>
    </source>
</evidence>
<dbReference type="PANTHER" id="PTHR43099">
    <property type="entry name" value="UPF0053 PROTEIN YRKA"/>
    <property type="match status" value="1"/>
</dbReference>
<feature type="domain" description="CNNM transmembrane" evidence="12">
    <location>
        <begin position="30"/>
        <end position="235"/>
    </location>
</feature>
<dbReference type="InterPro" id="IPR005170">
    <property type="entry name" value="Transptr-assoc_dom"/>
</dbReference>
<feature type="transmembrane region" description="Helical" evidence="10">
    <location>
        <begin position="130"/>
        <end position="152"/>
    </location>
</feature>
<gene>
    <name evidence="13" type="ORF">FEM03_04190</name>
</gene>
<dbReference type="InterPro" id="IPR016169">
    <property type="entry name" value="FAD-bd_PCMH_sub2"/>
</dbReference>
<evidence type="ECO:0000313" key="14">
    <source>
        <dbReference type="Proteomes" id="UP000306196"/>
    </source>
</evidence>
<evidence type="ECO:0000256" key="9">
    <source>
        <dbReference type="PROSITE-ProRule" id="PRU01193"/>
    </source>
</evidence>
<evidence type="ECO:0000256" key="8">
    <source>
        <dbReference type="PROSITE-ProRule" id="PRU00703"/>
    </source>
</evidence>
<dbReference type="Pfam" id="PF01595">
    <property type="entry name" value="CNNM"/>
    <property type="match status" value="1"/>
</dbReference>
<comment type="caution">
    <text evidence="13">The sequence shown here is derived from an EMBL/GenBank/DDBJ whole genome shotgun (WGS) entry which is preliminary data.</text>
</comment>
<dbReference type="InterPro" id="IPR051676">
    <property type="entry name" value="UPF0053_domain"/>
</dbReference>
<keyword evidence="7 9" id="KW-0472">Membrane</keyword>
<keyword evidence="5 9" id="KW-1133">Transmembrane helix</keyword>
<dbReference type="SUPFAM" id="SSF56176">
    <property type="entry name" value="FAD-binding/transporter-associated domain-like"/>
    <property type="match status" value="1"/>
</dbReference>
<dbReference type="PROSITE" id="PS51846">
    <property type="entry name" value="CNNM"/>
    <property type="match status" value="1"/>
</dbReference>
<dbReference type="SMART" id="SM01091">
    <property type="entry name" value="CorC_HlyC"/>
    <property type="match status" value="1"/>
</dbReference>
<evidence type="ECO:0000256" key="5">
    <source>
        <dbReference type="ARBA" id="ARBA00022989"/>
    </source>
</evidence>
<feature type="transmembrane region" description="Helical" evidence="10">
    <location>
        <begin position="34"/>
        <end position="58"/>
    </location>
</feature>
<dbReference type="InterPro" id="IPR046342">
    <property type="entry name" value="CBS_dom_sf"/>
</dbReference>
<dbReference type="FunFam" id="3.10.580.10:FF:000002">
    <property type="entry name" value="Magnesium/cobalt efflux protein CorC"/>
    <property type="match status" value="1"/>
</dbReference>
<dbReference type="InterPro" id="IPR036318">
    <property type="entry name" value="FAD-bd_PCMH-like_sf"/>
</dbReference>
<dbReference type="AlphaFoldDB" id="A0A5R8KI24"/>
<dbReference type="Pfam" id="PF03471">
    <property type="entry name" value="CorC_HlyC"/>
    <property type="match status" value="1"/>
</dbReference>
<evidence type="ECO:0000256" key="10">
    <source>
        <dbReference type="SAM" id="Phobius"/>
    </source>
</evidence>
<evidence type="ECO:0000256" key="3">
    <source>
        <dbReference type="ARBA" id="ARBA00022692"/>
    </source>
</evidence>
<dbReference type="RefSeq" id="WP_138084936.1">
    <property type="nucleotide sequence ID" value="NZ_VAUV01000003.1"/>
</dbReference>
<dbReference type="InterPro" id="IPR044751">
    <property type="entry name" value="Ion_transp-like_CBS"/>
</dbReference>
<feature type="domain" description="CBS" evidence="11">
    <location>
        <begin position="320"/>
        <end position="377"/>
    </location>
</feature>
<dbReference type="CDD" id="cd04590">
    <property type="entry name" value="CBS_pair_CorC_HlyC_assoc"/>
    <property type="match status" value="1"/>
</dbReference>